<dbReference type="RefSeq" id="XP_007295593.1">
    <property type="nucleotide sequence ID" value="XM_007295531.1"/>
</dbReference>
<feature type="compositionally biased region" description="Basic and acidic residues" evidence="1">
    <location>
        <begin position="272"/>
        <end position="285"/>
    </location>
</feature>
<evidence type="ECO:0000313" key="3">
    <source>
        <dbReference type="Proteomes" id="UP000006753"/>
    </source>
</evidence>
<feature type="compositionally biased region" description="Low complexity" evidence="1">
    <location>
        <begin position="286"/>
        <end position="295"/>
    </location>
</feature>
<feature type="region of interest" description="Disordered" evidence="1">
    <location>
        <begin position="56"/>
        <end position="90"/>
    </location>
</feature>
<protein>
    <submittedName>
        <fullName evidence="2">Uncharacterized protein</fullName>
    </submittedName>
</protein>
<evidence type="ECO:0000313" key="2">
    <source>
        <dbReference type="EMBL" id="EKD14027.1"/>
    </source>
</evidence>
<accession>K1WNW6</accession>
<gene>
    <name evidence="2" type="ORF">MBM_07704</name>
</gene>
<feature type="compositionally biased region" description="Basic and acidic residues" evidence="1">
    <location>
        <begin position="532"/>
        <end position="543"/>
    </location>
</feature>
<proteinExistence type="predicted"/>
<feature type="compositionally biased region" description="Basic and acidic residues" evidence="1">
    <location>
        <begin position="458"/>
        <end position="468"/>
    </location>
</feature>
<keyword evidence="3" id="KW-1185">Reference proteome</keyword>
<feature type="compositionally biased region" description="Polar residues" evidence="1">
    <location>
        <begin position="489"/>
        <end position="498"/>
    </location>
</feature>
<feature type="compositionally biased region" description="Acidic residues" evidence="1">
    <location>
        <begin position="435"/>
        <end position="451"/>
    </location>
</feature>
<feature type="compositionally biased region" description="Basic and acidic residues" evidence="1">
    <location>
        <begin position="26"/>
        <end position="37"/>
    </location>
</feature>
<dbReference type="HOGENOM" id="CLU_403876_0_0_1"/>
<dbReference type="GeneID" id="18763639"/>
<feature type="region of interest" description="Disordered" evidence="1">
    <location>
        <begin position="162"/>
        <end position="182"/>
    </location>
</feature>
<feature type="compositionally biased region" description="Polar residues" evidence="1">
    <location>
        <begin position="78"/>
        <end position="88"/>
    </location>
</feature>
<organism evidence="2 3">
    <name type="scientific">Marssonina brunnea f. sp. multigermtubi (strain MB_m1)</name>
    <name type="common">Marssonina leaf spot fungus</name>
    <dbReference type="NCBI Taxonomy" id="1072389"/>
    <lineage>
        <taxon>Eukaryota</taxon>
        <taxon>Fungi</taxon>
        <taxon>Dikarya</taxon>
        <taxon>Ascomycota</taxon>
        <taxon>Pezizomycotina</taxon>
        <taxon>Leotiomycetes</taxon>
        <taxon>Helotiales</taxon>
        <taxon>Drepanopezizaceae</taxon>
        <taxon>Drepanopeziza</taxon>
    </lineage>
</organism>
<dbReference type="Proteomes" id="UP000006753">
    <property type="component" value="Unassembled WGS sequence"/>
</dbReference>
<dbReference type="AlphaFoldDB" id="K1WNW6"/>
<feature type="region of interest" description="Disordered" evidence="1">
    <location>
        <begin position="418"/>
        <end position="556"/>
    </location>
</feature>
<feature type="compositionally biased region" description="Low complexity" evidence="1">
    <location>
        <begin position="423"/>
        <end position="434"/>
    </location>
</feature>
<feature type="compositionally biased region" description="Polar residues" evidence="1">
    <location>
        <begin position="569"/>
        <end position="581"/>
    </location>
</feature>
<feature type="compositionally biased region" description="Basic and acidic residues" evidence="1">
    <location>
        <begin position="499"/>
        <end position="508"/>
    </location>
</feature>
<feature type="region of interest" description="Disordered" evidence="1">
    <location>
        <begin position="26"/>
        <end position="45"/>
    </location>
</feature>
<feature type="compositionally biased region" description="Basic and acidic residues" evidence="1">
    <location>
        <begin position="298"/>
        <end position="310"/>
    </location>
</feature>
<evidence type="ECO:0000256" key="1">
    <source>
        <dbReference type="SAM" id="MobiDB-lite"/>
    </source>
</evidence>
<reference evidence="2 3" key="1">
    <citation type="journal article" date="2012" name="BMC Genomics">
        <title>Sequencing the genome of Marssonina brunnea reveals fungus-poplar co-evolution.</title>
        <authorList>
            <person name="Zhu S."/>
            <person name="Cao Y.-Z."/>
            <person name="Jiang C."/>
            <person name="Tan B.-Y."/>
            <person name="Wang Z."/>
            <person name="Feng S."/>
            <person name="Zhang L."/>
            <person name="Su X.-H."/>
            <person name="Brejova B."/>
            <person name="Vinar T."/>
            <person name="Xu M."/>
            <person name="Wang M.-X."/>
            <person name="Zhang S.-G."/>
            <person name="Huang M.-R."/>
            <person name="Wu R."/>
            <person name="Zhou Y."/>
        </authorList>
    </citation>
    <scope>NUCLEOTIDE SEQUENCE [LARGE SCALE GENOMIC DNA]</scope>
    <source>
        <strain evidence="2 3">MB_m1</strain>
    </source>
</reference>
<feature type="region of interest" description="Disordered" evidence="1">
    <location>
        <begin position="214"/>
        <end position="389"/>
    </location>
</feature>
<name>K1WNW6_MARBU</name>
<dbReference type="OrthoDB" id="3546685at2759"/>
<feature type="region of interest" description="Disordered" evidence="1">
    <location>
        <begin position="569"/>
        <end position="611"/>
    </location>
</feature>
<dbReference type="EMBL" id="JH921447">
    <property type="protein sequence ID" value="EKD14027.1"/>
    <property type="molecule type" value="Genomic_DNA"/>
</dbReference>
<feature type="compositionally biased region" description="Basic and acidic residues" evidence="1">
    <location>
        <begin position="348"/>
        <end position="385"/>
    </location>
</feature>
<dbReference type="KEGG" id="mbe:MBM_07704"/>
<sequence>MARASFPSRRASMGAGENMKITHTTFDEAHNQDEVPGMRKRASMASIKVRDWASKRLSRNSDMSPQLSSHLEDEKAPTTMSPGFSEPTSAVDLPQMNAYIATQLRLEEERKRGPEVNAAAILSGSFRYLPLRPPPGRPSSTKSNDGQLATTHVKLSERVKEKLNRRAGQTDSGRNVVERGGMGEDDQLNKIYILRRAMQEGKLERVVPPLKSRAPIGTVSGRRAPPRPVRNPFQGGNASPAGSVMSAPEKVMSSGMSWSALKNDGGSSRSGRRGEGSKGKGKEKGVAGLVGAGADLLDETRRSMQEKVRGGFEGMGYPNFSLARKRSSLGGKRDADEDSDDSFFCPGDAKELNKKEAERKGKGRDQEGKRKSRGRGDGGKRRSEVPEAPLMKCKLCGLETVSGTRGLCLLCEDDHFGAETKVETPTGESEYPSSEYEDEIVVSDQDEDEIEPIPPQKDVPKPSTRKEISPPLPPPLQEQNPIRRKASPLATQEQNQTREIPRSPRFQEWKPLQISKNTAPPLGMWEPLTIQKKPEKPKVRNPYEFEASDSGDETALAVPHKNNIIVGLSTKNSLSKTNITDTPKRQSPPRANIEGEEEERGGRIDVGFPIDLDSPSKRAFGRWSATFGDGGVEDDGLPMVEERDWDGFKRDSEFYGFWDEVLKEHGAADARGRRGGDGSRQ</sequence>
<dbReference type="InParanoid" id="K1WNW6"/>
<feature type="compositionally biased region" description="Polar residues" evidence="1">
    <location>
        <begin position="60"/>
        <end position="69"/>
    </location>
</feature>